<protein>
    <submittedName>
        <fullName evidence="1">Uncharacterized protein</fullName>
    </submittedName>
</protein>
<accession>A0ACB0MC64</accession>
<evidence type="ECO:0000313" key="2">
    <source>
        <dbReference type="Proteomes" id="UP001177021"/>
    </source>
</evidence>
<dbReference type="EMBL" id="CASHSV030000823">
    <property type="protein sequence ID" value="CAJ2679123.1"/>
    <property type="molecule type" value="Genomic_DNA"/>
</dbReference>
<reference evidence="1" key="1">
    <citation type="submission" date="2023-10" db="EMBL/GenBank/DDBJ databases">
        <authorList>
            <person name="Rodriguez Cubillos JULIANA M."/>
            <person name="De Vega J."/>
        </authorList>
    </citation>
    <scope>NUCLEOTIDE SEQUENCE</scope>
</reference>
<comment type="caution">
    <text evidence="1">The sequence shown here is derived from an EMBL/GenBank/DDBJ whole genome shotgun (WGS) entry which is preliminary data.</text>
</comment>
<proteinExistence type="predicted"/>
<evidence type="ECO:0000313" key="1">
    <source>
        <dbReference type="EMBL" id="CAJ2679123.1"/>
    </source>
</evidence>
<name>A0ACB0MC64_TRIPR</name>
<dbReference type="Proteomes" id="UP001177021">
    <property type="component" value="Unassembled WGS sequence"/>
</dbReference>
<organism evidence="1 2">
    <name type="scientific">Trifolium pratense</name>
    <name type="common">Red clover</name>
    <dbReference type="NCBI Taxonomy" id="57577"/>
    <lineage>
        <taxon>Eukaryota</taxon>
        <taxon>Viridiplantae</taxon>
        <taxon>Streptophyta</taxon>
        <taxon>Embryophyta</taxon>
        <taxon>Tracheophyta</taxon>
        <taxon>Spermatophyta</taxon>
        <taxon>Magnoliopsida</taxon>
        <taxon>eudicotyledons</taxon>
        <taxon>Gunneridae</taxon>
        <taxon>Pentapetalae</taxon>
        <taxon>rosids</taxon>
        <taxon>fabids</taxon>
        <taxon>Fabales</taxon>
        <taxon>Fabaceae</taxon>
        <taxon>Papilionoideae</taxon>
        <taxon>50 kb inversion clade</taxon>
        <taxon>NPAAA clade</taxon>
        <taxon>Hologalegina</taxon>
        <taxon>IRL clade</taxon>
        <taxon>Trifolieae</taxon>
        <taxon>Trifolium</taxon>
    </lineage>
</organism>
<sequence length="284" mass="33750">MLRMDYRKLQDIMAENQRGPGRPRKNQRRNQREDPGGSQGVTENENPPIQEEEEEEQQQQEVMMQMMQQFMQQAQQFMQQQQQGVHPPPPEEEIGNRVFREFYKMKPPLYEGSFNCLEAHGWLKEMEKVFKVIRCTEEEKVMCASRMLNGAAKTWWKGALAYMTASHIPVDWEHFQVEFLKKYSLDRFRFQKEQEFFQIKQGTMSVSEFIAKFEEMAQFSRHSVYAPDEGIEGWMINRFMFGLRDDIGHIVSLQSHNSFAELVQQCYIAEASLNKIHNEREQAW</sequence>
<gene>
    <name evidence="1" type="ORF">MILVUS5_LOCUS41282</name>
</gene>
<keyword evidence="2" id="KW-1185">Reference proteome</keyword>